<evidence type="ECO:0000313" key="3">
    <source>
        <dbReference type="Proteomes" id="UP001146505"/>
    </source>
</evidence>
<dbReference type="EMBL" id="JAKMUV010000003">
    <property type="protein sequence ID" value="MCZ9304753.1"/>
    <property type="molecule type" value="Genomic_DNA"/>
</dbReference>
<gene>
    <name evidence="2" type="ORF">L8U58_04270</name>
</gene>
<proteinExistence type="predicted"/>
<dbReference type="InterPro" id="IPR021424">
    <property type="entry name" value="PorA"/>
</dbReference>
<dbReference type="Proteomes" id="UP001146505">
    <property type="component" value="Unassembled WGS sequence"/>
</dbReference>
<dbReference type="RefSeq" id="WP_230580194.1">
    <property type="nucleotide sequence ID" value="NZ_CP180526.1"/>
</dbReference>
<dbReference type="Pfam" id="PF11271">
    <property type="entry name" value="PorA"/>
    <property type="match status" value="1"/>
</dbReference>
<sequence length="348" mass="37950">MTNEDSSTKAPMKSSNKGLYLLGALGALIGCALITVGVMLPKVVANDKALPLDLAATTITLKDPAAVIGPNYQGPKGKEDVTAPVNRQFKITLEEPATEDEASARVGVSTARTDVKDDLESLLDAQVWSFTVDRRTGEAKGDAKVSDTPATPATDGEIAGYWAKFPQGTEKRTYDYFDMTLRRALPAEFTGTRNVTTAEGREHELYVFRQEIPATSVAKEYAGIRNTITVEDENGKPQRAQLFHEGWRELTVEPKSGLLVSVEEDVKDTYRDSSGKDVENLLKFHGKTPQSVTQSMLNQAMEVSGQRHTDKWGVALIVAGVIVAAASVVLVVWKTAKRRAERRAQRKA</sequence>
<name>A0A9X3M8L5_9CORY</name>
<keyword evidence="1" id="KW-1133">Transmembrane helix</keyword>
<organism evidence="2 3">
    <name type="scientific">Corynebacterium macclintockiae</name>
    <dbReference type="NCBI Taxonomy" id="2913501"/>
    <lineage>
        <taxon>Bacteria</taxon>
        <taxon>Bacillati</taxon>
        <taxon>Actinomycetota</taxon>
        <taxon>Actinomycetes</taxon>
        <taxon>Mycobacteriales</taxon>
        <taxon>Corynebacteriaceae</taxon>
        <taxon>Corynebacterium</taxon>
    </lineage>
</organism>
<keyword evidence="1" id="KW-0812">Transmembrane</keyword>
<feature type="transmembrane region" description="Helical" evidence="1">
    <location>
        <begin position="312"/>
        <end position="333"/>
    </location>
</feature>
<protein>
    <submittedName>
        <fullName evidence="2">DUF3068 domain-containing protein</fullName>
    </submittedName>
</protein>
<reference evidence="2" key="1">
    <citation type="submission" date="2022-02" db="EMBL/GenBank/DDBJ databases">
        <title>Corynebacterium sp. from urogenital microbiome.</title>
        <authorList>
            <person name="Cappelli E.A."/>
            <person name="Ribeiro T.G."/>
            <person name="Peixe L."/>
        </authorList>
    </citation>
    <scope>NUCLEOTIDE SEQUENCE</scope>
    <source>
        <strain evidence="2">C9Ua_112</strain>
    </source>
</reference>
<comment type="caution">
    <text evidence="2">The sequence shown here is derived from an EMBL/GenBank/DDBJ whole genome shotgun (WGS) entry which is preliminary data.</text>
</comment>
<keyword evidence="1" id="KW-0472">Membrane</keyword>
<feature type="transmembrane region" description="Helical" evidence="1">
    <location>
        <begin position="19"/>
        <end position="40"/>
    </location>
</feature>
<evidence type="ECO:0000313" key="2">
    <source>
        <dbReference type="EMBL" id="MCZ9304753.1"/>
    </source>
</evidence>
<keyword evidence="3" id="KW-1185">Reference proteome</keyword>
<dbReference type="AlphaFoldDB" id="A0A9X3M8L5"/>
<dbReference type="GeneID" id="301812750"/>
<evidence type="ECO:0000256" key="1">
    <source>
        <dbReference type="SAM" id="Phobius"/>
    </source>
</evidence>
<accession>A0A9X3M8L5</accession>